<dbReference type="SUPFAM" id="SSF50156">
    <property type="entry name" value="PDZ domain-like"/>
    <property type="match status" value="1"/>
</dbReference>
<gene>
    <name evidence="13" type="ORF">BO225_04275</name>
</gene>
<dbReference type="EC" id="3.4.24.-" evidence="11"/>
<evidence type="ECO:0000256" key="10">
    <source>
        <dbReference type="ARBA" id="ARBA00023136"/>
    </source>
</evidence>
<dbReference type="InterPro" id="IPR004387">
    <property type="entry name" value="Pept_M50_Zn"/>
</dbReference>
<dbReference type="Proteomes" id="UP000186705">
    <property type="component" value="Unassembled WGS sequence"/>
</dbReference>
<comment type="subcellular location">
    <subcellularLocation>
        <location evidence="2">Membrane</location>
        <topology evidence="2">Multi-pass membrane protein</topology>
    </subcellularLocation>
</comment>
<dbReference type="GO" id="GO:0004222">
    <property type="term" value="F:metalloendopeptidase activity"/>
    <property type="evidence" value="ECO:0007669"/>
    <property type="project" value="InterPro"/>
</dbReference>
<dbReference type="NCBIfam" id="TIGR00054">
    <property type="entry name" value="RIP metalloprotease RseP"/>
    <property type="match status" value="1"/>
</dbReference>
<dbReference type="Pfam" id="PF02163">
    <property type="entry name" value="Peptidase_M50"/>
    <property type="match status" value="1"/>
</dbReference>
<dbReference type="RefSeq" id="WP_076341050.1">
    <property type="nucleotide sequence ID" value="NZ_CAMRDH010000047.1"/>
</dbReference>
<protein>
    <recommendedName>
        <fullName evidence="11">Zinc metalloprotease</fullName>
        <ecNumber evidence="11">3.4.24.-</ecNumber>
    </recommendedName>
</protein>
<dbReference type="OrthoDB" id="9782003at2"/>
<keyword evidence="8 11" id="KW-1133">Transmembrane helix</keyword>
<dbReference type="InterPro" id="IPR001478">
    <property type="entry name" value="PDZ"/>
</dbReference>
<dbReference type="CDD" id="cd06163">
    <property type="entry name" value="S2P-M50_PDZ_RseP-like"/>
    <property type="match status" value="1"/>
</dbReference>
<dbReference type="GO" id="GO:0006508">
    <property type="term" value="P:proteolysis"/>
    <property type="evidence" value="ECO:0007669"/>
    <property type="project" value="UniProtKB-KW"/>
</dbReference>
<keyword evidence="7 11" id="KW-0862">Zinc</keyword>
<keyword evidence="5 11" id="KW-0812">Transmembrane</keyword>
<dbReference type="GO" id="GO:0016020">
    <property type="term" value="C:membrane"/>
    <property type="evidence" value="ECO:0007669"/>
    <property type="project" value="UniProtKB-SubCell"/>
</dbReference>
<evidence type="ECO:0000256" key="9">
    <source>
        <dbReference type="ARBA" id="ARBA00023049"/>
    </source>
</evidence>
<evidence type="ECO:0000313" key="14">
    <source>
        <dbReference type="Proteomes" id="UP000186705"/>
    </source>
</evidence>
<evidence type="ECO:0000313" key="13">
    <source>
        <dbReference type="EMBL" id="OLU46903.1"/>
    </source>
</evidence>
<accession>A0A1U7NNI7</accession>
<evidence type="ECO:0000256" key="3">
    <source>
        <dbReference type="ARBA" id="ARBA00007931"/>
    </source>
</evidence>
<keyword evidence="10 11" id="KW-0472">Membrane</keyword>
<dbReference type="PANTHER" id="PTHR42837:SF2">
    <property type="entry name" value="MEMBRANE METALLOPROTEASE ARASP2, CHLOROPLASTIC-RELATED"/>
    <property type="match status" value="1"/>
</dbReference>
<feature type="transmembrane region" description="Helical" evidence="11">
    <location>
        <begin position="279"/>
        <end position="299"/>
    </location>
</feature>
<evidence type="ECO:0000259" key="12">
    <source>
        <dbReference type="PROSITE" id="PS50106"/>
    </source>
</evidence>
<keyword evidence="9 11" id="KW-0482">Metalloprotease</keyword>
<dbReference type="Gene3D" id="2.30.42.10">
    <property type="match status" value="1"/>
</dbReference>
<dbReference type="CDD" id="cd23081">
    <property type="entry name" value="cpPDZ_EcRseP-like"/>
    <property type="match status" value="1"/>
</dbReference>
<sequence>MDFVIGIIAFLFMLSVIVVIHELGHMLAAKHFGVYCEEFSVGMGPALYQKKGKETIYSLRAIPIGGYVKMVGENDGSDSDLELEKIPRERWLNHQSTWKQIVIMAAGVCMNFVLAAVLYIGISMAQGYVVEDPLPIVDEVVENSAAQKAGLQSGDQIVQVVHGSETIHPKTLYEVTEFLQFNKGESIFTIEREGKTFDLAITPDLDEENQIATLGIYAKSQVRKIAWYESFGAGLKNMWDGTTSIFRSLAQLVKGKGFENLSGPVGILNVTQKSTQLGFLSYLSLFALISLNIGIFNLLPIPALDGGRILILALERIFNRKINEQLIENIILGSFILLFGIFIFATYNDIVRLL</sequence>
<reference evidence="13 14" key="1">
    <citation type="submission" date="2016-11" db="EMBL/GenBank/DDBJ databases">
        <title>Description of two novel members of the family Erysipelotrichaceae: Ileibacterium lipovorans gen. nov., sp. nov. and Dubosiella newyorkensis, gen. nov., sp. nov.</title>
        <authorList>
            <person name="Cox L.M."/>
            <person name="Sohn J."/>
            <person name="Tyrrell K.L."/>
            <person name="Citron D.M."/>
            <person name="Lawson P.A."/>
            <person name="Patel N.B."/>
            <person name="Iizumi T."/>
            <person name="Perez-Perez G.I."/>
            <person name="Goldstein E.J."/>
            <person name="Blaser M.J."/>
        </authorList>
    </citation>
    <scope>NUCLEOTIDE SEQUENCE [LARGE SCALE GENOMIC DNA]</scope>
    <source>
        <strain evidence="13 14">NYU-BL-A4</strain>
    </source>
</reference>
<feature type="transmembrane region" description="Helical" evidence="11">
    <location>
        <begin position="101"/>
        <end position="122"/>
    </location>
</feature>
<proteinExistence type="inferred from homology"/>
<comment type="similarity">
    <text evidence="3 11">Belongs to the peptidase M50B family.</text>
</comment>
<dbReference type="InterPro" id="IPR036034">
    <property type="entry name" value="PDZ_sf"/>
</dbReference>
<name>A0A1U7NNI7_9FIRM</name>
<evidence type="ECO:0000256" key="4">
    <source>
        <dbReference type="ARBA" id="ARBA00022670"/>
    </source>
</evidence>
<dbReference type="InterPro" id="IPR008915">
    <property type="entry name" value="Peptidase_M50"/>
</dbReference>
<feature type="domain" description="PDZ" evidence="12">
    <location>
        <begin position="120"/>
        <end position="194"/>
    </location>
</feature>
<comment type="cofactor">
    <cofactor evidence="1 11">
        <name>Zn(2+)</name>
        <dbReference type="ChEBI" id="CHEBI:29105"/>
    </cofactor>
</comment>
<keyword evidence="14" id="KW-1185">Reference proteome</keyword>
<evidence type="ECO:0000256" key="8">
    <source>
        <dbReference type="ARBA" id="ARBA00022989"/>
    </source>
</evidence>
<dbReference type="PROSITE" id="PS50106">
    <property type="entry name" value="PDZ"/>
    <property type="match status" value="1"/>
</dbReference>
<evidence type="ECO:0000256" key="11">
    <source>
        <dbReference type="RuleBase" id="RU362031"/>
    </source>
</evidence>
<evidence type="ECO:0000256" key="5">
    <source>
        <dbReference type="ARBA" id="ARBA00022692"/>
    </source>
</evidence>
<evidence type="ECO:0000256" key="6">
    <source>
        <dbReference type="ARBA" id="ARBA00022801"/>
    </source>
</evidence>
<organism evidence="13 14">
    <name type="scientific">Dubosiella newyorkensis</name>
    <dbReference type="NCBI Taxonomy" id="1862672"/>
    <lineage>
        <taxon>Bacteria</taxon>
        <taxon>Bacillati</taxon>
        <taxon>Bacillota</taxon>
        <taxon>Erysipelotrichia</taxon>
        <taxon>Erysipelotrichales</taxon>
        <taxon>Erysipelotrichaceae</taxon>
        <taxon>Dubosiella</taxon>
    </lineage>
</organism>
<keyword evidence="11" id="KW-0479">Metal-binding</keyword>
<dbReference type="PANTHER" id="PTHR42837">
    <property type="entry name" value="REGULATOR OF SIGMA-E PROTEASE RSEP"/>
    <property type="match status" value="1"/>
</dbReference>
<evidence type="ECO:0000256" key="2">
    <source>
        <dbReference type="ARBA" id="ARBA00004141"/>
    </source>
</evidence>
<dbReference type="EMBL" id="MPKA01000057">
    <property type="protein sequence ID" value="OLU46903.1"/>
    <property type="molecule type" value="Genomic_DNA"/>
</dbReference>
<keyword evidence="4 13" id="KW-0645">Protease</keyword>
<evidence type="ECO:0000256" key="7">
    <source>
        <dbReference type="ARBA" id="ARBA00022833"/>
    </source>
</evidence>
<dbReference type="GeneID" id="78275165"/>
<dbReference type="AlphaFoldDB" id="A0A1U7NNI7"/>
<feature type="transmembrane region" description="Helical" evidence="11">
    <location>
        <begin position="326"/>
        <end position="347"/>
    </location>
</feature>
<evidence type="ECO:0000256" key="1">
    <source>
        <dbReference type="ARBA" id="ARBA00001947"/>
    </source>
</evidence>
<feature type="transmembrane region" description="Helical" evidence="11">
    <location>
        <begin position="6"/>
        <end position="24"/>
    </location>
</feature>
<dbReference type="STRING" id="1862672.BO225_04275"/>
<dbReference type="GO" id="GO:0046872">
    <property type="term" value="F:metal ion binding"/>
    <property type="evidence" value="ECO:0007669"/>
    <property type="project" value="UniProtKB-KW"/>
</dbReference>
<comment type="caution">
    <text evidence="13">The sequence shown here is derived from an EMBL/GenBank/DDBJ whole genome shotgun (WGS) entry which is preliminary data.</text>
</comment>
<keyword evidence="6 11" id="KW-0378">Hydrolase</keyword>